<evidence type="ECO:0008006" key="3">
    <source>
        <dbReference type="Google" id="ProtNLM"/>
    </source>
</evidence>
<dbReference type="Proteomes" id="UP000639051">
    <property type="component" value="Unassembled WGS sequence"/>
</dbReference>
<keyword evidence="2" id="KW-1185">Reference proteome</keyword>
<dbReference type="Pfam" id="PF20060">
    <property type="entry name" value="DUF6459"/>
    <property type="match status" value="1"/>
</dbReference>
<comment type="caution">
    <text evidence="1">The sequence shown here is derived from an EMBL/GenBank/DDBJ whole genome shotgun (WGS) entry which is preliminary data.</text>
</comment>
<accession>A0ABS1K3L1</accession>
<gene>
    <name evidence="1" type="ORF">JJE72_05135</name>
</gene>
<sequence length="105" mass="11322">MEVLAGTRPVSQLAPWLHRDLLTRVQLRADLHRLPSPARAAARSGERISLAHRAATVKAVHVSRVEEGIYEAAAVVSDAARCRAVALRIEAIGRGGWQVTALEIG</sequence>
<evidence type="ECO:0000313" key="2">
    <source>
        <dbReference type="Proteomes" id="UP000639051"/>
    </source>
</evidence>
<dbReference type="InterPro" id="IPR045596">
    <property type="entry name" value="DUF6459"/>
</dbReference>
<organism evidence="1 2">
    <name type="scientific">Sinomonas cellulolyticus</name>
    <dbReference type="NCBI Taxonomy" id="2801916"/>
    <lineage>
        <taxon>Bacteria</taxon>
        <taxon>Bacillati</taxon>
        <taxon>Actinomycetota</taxon>
        <taxon>Actinomycetes</taxon>
        <taxon>Micrococcales</taxon>
        <taxon>Micrococcaceae</taxon>
        <taxon>Sinomonas</taxon>
    </lineage>
</organism>
<protein>
    <recommendedName>
        <fullName evidence="3">Alanine, arginine and proline rich protein</fullName>
    </recommendedName>
</protein>
<dbReference type="EMBL" id="JAERRC010000012">
    <property type="protein sequence ID" value="MBL0704891.1"/>
    <property type="molecule type" value="Genomic_DNA"/>
</dbReference>
<name>A0ABS1K3L1_9MICC</name>
<evidence type="ECO:0000313" key="1">
    <source>
        <dbReference type="EMBL" id="MBL0704891.1"/>
    </source>
</evidence>
<reference evidence="1 2" key="1">
    <citation type="submission" date="2021-01" db="EMBL/GenBank/DDBJ databases">
        <title>Genome public.</title>
        <authorList>
            <person name="Liu C."/>
            <person name="Sun Q."/>
        </authorList>
    </citation>
    <scope>NUCLEOTIDE SEQUENCE [LARGE SCALE GENOMIC DNA]</scope>
    <source>
        <strain evidence="1 2">JC656</strain>
    </source>
</reference>
<proteinExistence type="predicted"/>